<dbReference type="PaxDb" id="6945-B7PHT0"/>
<dbReference type="VEuPathDB" id="VectorBase:ISCI004476"/>
<reference evidence="3" key="2">
    <citation type="submission" date="2020-05" db="UniProtKB">
        <authorList>
            <consortium name="EnsemblMetazoa"/>
        </authorList>
    </citation>
    <scope>IDENTIFICATION</scope>
    <source>
        <strain evidence="3">wikel</strain>
    </source>
</reference>
<name>B7PHT0_IXOSC</name>
<gene>
    <name evidence="2" type="ORF">IscW_ISCW004476</name>
</gene>
<dbReference type="HOGENOM" id="CLU_2925163_0_0_1"/>
<evidence type="ECO:0000313" key="2">
    <source>
        <dbReference type="EMBL" id="EEC06152.1"/>
    </source>
</evidence>
<dbReference type="EMBL" id="ABJB010517523">
    <property type="status" value="NOT_ANNOTATED_CDS"/>
    <property type="molecule type" value="Genomic_DNA"/>
</dbReference>
<evidence type="ECO:0000313" key="3">
    <source>
        <dbReference type="EnsemblMetazoa" id="ISCW004476-PA"/>
    </source>
</evidence>
<dbReference type="EnsemblMetazoa" id="ISCW004476-RA">
    <property type="protein sequence ID" value="ISCW004476-PA"/>
    <property type="gene ID" value="ISCW004476"/>
</dbReference>
<protein>
    <submittedName>
        <fullName evidence="2 3">Uncharacterized protein</fullName>
    </submittedName>
</protein>
<evidence type="ECO:0000256" key="1">
    <source>
        <dbReference type="SAM" id="MobiDB-lite"/>
    </source>
</evidence>
<accession>B7PHT0</accession>
<evidence type="ECO:0000313" key="4">
    <source>
        <dbReference type="Proteomes" id="UP000001555"/>
    </source>
</evidence>
<sequence>MSVKVDGLLCDLEALFVDHPKRISIDIIDAEQRQQATLDGKHGWTTGGHILEASGPQRPHP</sequence>
<dbReference type="VEuPathDB" id="VectorBase:ISCW004476"/>
<organism>
    <name type="scientific">Ixodes scapularis</name>
    <name type="common">Black-legged tick</name>
    <name type="synonym">Deer tick</name>
    <dbReference type="NCBI Taxonomy" id="6945"/>
    <lineage>
        <taxon>Eukaryota</taxon>
        <taxon>Metazoa</taxon>
        <taxon>Ecdysozoa</taxon>
        <taxon>Arthropoda</taxon>
        <taxon>Chelicerata</taxon>
        <taxon>Arachnida</taxon>
        <taxon>Acari</taxon>
        <taxon>Parasitiformes</taxon>
        <taxon>Ixodida</taxon>
        <taxon>Ixodoidea</taxon>
        <taxon>Ixodidae</taxon>
        <taxon>Ixodinae</taxon>
        <taxon>Ixodes</taxon>
    </lineage>
</organism>
<reference evidence="2 4" key="1">
    <citation type="submission" date="2008-03" db="EMBL/GenBank/DDBJ databases">
        <title>Annotation of Ixodes scapularis.</title>
        <authorList>
            <consortium name="Ixodes scapularis Genome Project Consortium"/>
            <person name="Caler E."/>
            <person name="Hannick L.I."/>
            <person name="Bidwell S."/>
            <person name="Joardar V."/>
            <person name="Thiagarajan M."/>
            <person name="Amedeo P."/>
            <person name="Galinsky K.J."/>
            <person name="Schobel S."/>
            <person name="Inman J."/>
            <person name="Hostetler J."/>
            <person name="Miller J."/>
            <person name="Hammond M."/>
            <person name="Megy K."/>
            <person name="Lawson D."/>
            <person name="Kodira C."/>
            <person name="Sutton G."/>
            <person name="Meyer J."/>
            <person name="Hill C.A."/>
            <person name="Birren B."/>
            <person name="Nene V."/>
            <person name="Collins F."/>
            <person name="Alarcon-Chaidez F."/>
            <person name="Wikel S."/>
            <person name="Strausberg R."/>
        </authorList>
    </citation>
    <scope>NUCLEOTIDE SEQUENCE [LARGE SCALE GENOMIC DNA]</scope>
    <source>
        <strain evidence="4">Wikel</strain>
        <strain evidence="2">Wikel colony</strain>
    </source>
</reference>
<feature type="region of interest" description="Disordered" evidence="1">
    <location>
        <begin position="39"/>
        <end position="61"/>
    </location>
</feature>
<keyword evidence="4" id="KW-1185">Reference proteome</keyword>
<dbReference type="InParanoid" id="B7PHT0"/>
<dbReference type="AlphaFoldDB" id="B7PHT0"/>
<dbReference type="Proteomes" id="UP000001555">
    <property type="component" value="Unassembled WGS sequence"/>
</dbReference>
<proteinExistence type="predicted"/>
<dbReference type="EMBL" id="DS714806">
    <property type="protein sequence ID" value="EEC06152.1"/>
    <property type="molecule type" value="Genomic_DNA"/>
</dbReference>